<keyword evidence="1" id="KW-0808">Transferase</keyword>
<evidence type="ECO:0000313" key="2">
    <source>
        <dbReference type="Proteomes" id="UP000237686"/>
    </source>
</evidence>
<accession>A0A8E2RZB3</accession>
<organism evidence="1 2">
    <name type="scientific">Burkholderia multivorans</name>
    <dbReference type="NCBI Taxonomy" id="87883"/>
    <lineage>
        <taxon>Bacteria</taxon>
        <taxon>Pseudomonadati</taxon>
        <taxon>Pseudomonadota</taxon>
        <taxon>Betaproteobacteria</taxon>
        <taxon>Burkholderiales</taxon>
        <taxon>Burkholderiaceae</taxon>
        <taxon>Burkholderia</taxon>
        <taxon>Burkholderia cepacia complex</taxon>
    </lineage>
</organism>
<evidence type="ECO:0000313" key="1">
    <source>
        <dbReference type="EMBL" id="PRF27757.1"/>
    </source>
</evidence>
<dbReference type="EMBL" id="PVFZ01000008">
    <property type="protein sequence ID" value="PRF27757.1"/>
    <property type="molecule type" value="Genomic_DNA"/>
</dbReference>
<comment type="caution">
    <text evidence="1">The sequence shown here is derived from an EMBL/GenBank/DDBJ whole genome shotgun (WGS) entry which is preliminary data.</text>
</comment>
<name>A0A8E2RZB3_9BURK</name>
<dbReference type="GO" id="GO:0032259">
    <property type="term" value="P:methylation"/>
    <property type="evidence" value="ECO:0007669"/>
    <property type="project" value="UniProtKB-KW"/>
</dbReference>
<dbReference type="AlphaFoldDB" id="A0A8E2RZB3"/>
<sequence length="42" mass="5266">MKTIYPEFQYDSKVQRSWSFWCMTRPAEVYRVSRNETELDRM</sequence>
<keyword evidence="1" id="KW-0489">Methyltransferase</keyword>
<reference evidence="1 2" key="1">
    <citation type="submission" date="2018-03" db="EMBL/GenBank/DDBJ databases">
        <authorList>
            <person name="Nguyen K."/>
            <person name="Fouts D."/>
            <person name="Sutton G."/>
        </authorList>
    </citation>
    <scope>NUCLEOTIDE SEQUENCE [LARGE SCALE GENOMIC DNA]</scope>
    <source>
        <strain evidence="1 2">AU17135</strain>
    </source>
</reference>
<dbReference type="Proteomes" id="UP000237686">
    <property type="component" value="Unassembled WGS sequence"/>
</dbReference>
<gene>
    <name evidence="1" type="ORF">C6P98_02410</name>
</gene>
<protein>
    <submittedName>
        <fullName evidence="1">DNA methylase</fullName>
    </submittedName>
</protein>
<dbReference type="GO" id="GO:0008168">
    <property type="term" value="F:methyltransferase activity"/>
    <property type="evidence" value="ECO:0007669"/>
    <property type="project" value="UniProtKB-KW"/>
</dbReference>
<proteinExistence type="predicted"/>